<dbReference type="PANTHER" id="PTHR43133">
    <property type="entry name" value="RNA POLYMERASE ECF-TYPE SIGMA FACTO"/>
    <property type="match status" value="1"/>
</dbReference>
<comment type="similarity">
    <text evidence="1">Belongs to the sigma-70 factor family. ECF subfamily.</text>
</comment>
<evidence type="ECO:0000256" key="4">
    <source>
        <dbReference type="ARBA" id="ARBA00023125"/>
    </source>
</evidence>
<dbReference type="InterPro" id="IPR013249">
    <property type="entry name" value="RNA_pol_sigma70_r4_t2"/>
</dbReference>
<proteinExistence type="inferred from homology"/>
<evidence type="ECO:0000256" key="3">
    <source>
        <dbReference type="ARBA" id="ARBA00023082"/>
    </source>
</evidence>
<dbReference type="Pfam" id="PF04542">
    <property type="entry name" value="Sigma70_r2"/>
    <property type="match status" value="1"/>
</dbReference>
<protein>
    <recommendedName>
        <fullName evidence="10">RNA polymerase sigma factor</fullName>
    </recommendedName>
</protein>
<dbReference type="InterPro" id="IPR036388">
    <property type="entry name" value="WH-like_DNA-bd_sf"/>
</dbReference>
<gene>
    <name evidence="8" type="ORF">OSO01_45430</name>
</gene>
<dbReference type="InterPro" id="IPR007627">
    <property type="entry name" value="RNA_pol_sigma70_r2"/>
</dbReference>
<dbReference type="GO" id="GO:0016987">
    <property type="term" value="F:sigma factor activity"/>
    <property type="evidence" value="ECO:0007669"/>
    <property type="project" value="UniProtKB-KW"/>
</dbReference>
<evidence type="ECO:0000313" key="8">
    <source>
        <dbReference type="EMBL" id="GEN89804.1"/>
    </source>
</evidence>
<evidence type="ECO:0000256" key="1">
    <source>
        <dbReference type="ARBA" id="ARBA00010641"/>
    </source>
</evidence>
<dbReference type="GO" id="GO:0006352">
    <property type="term" value="P:DNA-templated transcription initiation"/>
    <property type="evidence" value="ECO:0007669"/>
    <property type="project" value="InterPro"/>
</dbReference>
<dbReference type="GO" id="GO:0003677">
    <property type="term" value="F:DNA binding"/>
    <property type="evidence" value="ECO:0007669"/>
    <property type="project" value="UniProtKB-KW"/>
</dbReference>
<comment type="caution">
    <text evidence="8">The sequence shown here is derived from an EMBL/GenBank/DDBJ whole genome shotgun (WGS) entry which is preliminary data.</text>
</comment>
<keyword evidence="5" id="KW-0804">Transcription</keyword>
<reference evidence="8 9" key="1">
    <citation type="submission" date="2019-07" db="EMBL/GenBank/DDBJ databases">
        <title>Whole genome shotgun sequence of Oceanobacillus sojae NBRC 105379.</title>
        <authorList>
            <person name="Hosoyama A."/>
            <person name="Uohara A."/>
            <person name="Ohji S."/>
            <person name="Ichikawa N."/>
        </authorList>
    </citation>
    <scope>NUCLEOTIDE SEQUENCE [LARGE SCALE GENOMIC DNA]</scope>
    <source>
        <strain evidence="8 9">NBRC 105379</strain>
    </source>
</reference>
<dbReference type="Proteomes" id="UP000321558">
    <property type="component" value="Unassembled WGS sequence"/>
</dbReference>
<dbReference type="RefSeq" id="WP_147212676.1">
    <property type="nucleotide sequence ID" value="NZ_BJYM01000030.1"/>
</dbReference>
<dbReference type="InterPro" id="IPR013325">
    <property type="entry name" value="RNA_pol_sigma_r2"/>
</dbReference>
<evidence type="ECO:0000256" key="5">
    <source>
        <dbReference type="ARBA" id="ARBA00023163"/>
    </source>
</evidence>
<evidence type="ECO:0000256" key="2">
    <source>
        <dbReference type="ARBA" id="ARBA00023015"/>
    </source>
</evidence>
<dbReference type="SUPFAM" id="SSF88659">
    <property type="entry name" value="Sigma3 and sigma4 domains of RNA polymerase sigma factors"/>
    <property type="match status" value="1"/>
</dbReference>
<sequence>MNQKFNQAWEDYASSIWKACLHFTSNPHDAEDLMQTTWIKAYISWRKKPKSLSRAYFTTIAKNTWIDETRKRKLPTIPYEDNYQQFGDSTELETSLNFTHVLNILATRLTINQQVLFLLSDVCRCSLKEIAFLTNMSVGAVKAALFRARQKIINEVRDNIEEVHSLDEEEVLRVQLYSQALEKGDIQLLASLLTDNACIPALYVQQQQANSTLDCQMAA</sequence>
<keyword evidence="2" id="KW-0805">Transcription regulation</keyword>
<dbReference type="OrthoDB" id="2381154at2"/>
<dbReference type="AlphaFoldDB" id="A0A511ZQS8"/>
<dbReference type="InterPro" id="IPR039425">
    <property type="entry name" value="RNA_pol_sigma-70-like"/>
</dbReference>
<evidence type="ECO:0000259" key="6">
    <source>
        <dbReference type="Pfam" id="PF04542"/>
    </source>
</evidence>
<accession>A0A511ZQS8</accession>
<dbReference type="Gene3D" id="1.10.10.10">
    <property type="entry name" value="Winged helix-like DNA-binding domain superfamily/Winged helix DNA-binding domain"/>
    <property type="match status" value="1"/>
</dbReference>
<dbReference type="NCBIfam" id="TIGR02937">
    <property type="entry name" value="sigma70-ECF"/>
    <property type="match status" value="1"/>
</dbReference>
<dbReference type="PANTHER" id="PTHR43133:SF8">
    <property type="entry name" value="RNA POLYMERASE SIGMA FACTOR HI_1459-RELATED"/>
    <property type="match status" value="1"/>
</dbReference>
<dbReference type="STRING" id="582851.GCA_900162665_04462"/>
<name>A0A511ZQS8_9BACI</name>
<dbReference type="SUPFAM" id="SSF88946">
    <property type="entry name" value="Sigma2 domain of RNA polymerase sigma factors"/>
    <property type="match status" value="1"/>
</dbReference>
<dbReference type="Pfam" id="PF08281">
    <property type="entry name" value="Sigma70_r4_2"/>
    <property type="match status" value="1"/>
</dbReference>
<dbReference type="InterPro" id="IPR014284">
    <property type="entry name" value="RNA_pol_sigma-70_dom"/>
</dbReference>
<keyword evidence="3" id="KW-0731">Sigma factor</keyword>
<evidence type="ECO:0008006" key="10">
    <source>
        <dbReference type="Google" id="ProtNLM"/>
    </source>
</evidence>
<keyword evidence="9" id="KW-1185">Reference proteome</keyword>
<evidence type="ECO:0000313" key="9">
    <source>
        <dbReference type="Proteomes" id="UP000321558"/>
    </source>
</evidence>
<evidence type="ECO:0000259" key="7">
    <source>
        <dbReference type="Pfam" id="PF08281"/>
    </source>
</evidence>
<dbReference type="Gene3D" id="1.10.1740.10">
    <property type="match status" value="1"/>
</dbReference>
<keyword evidence="4" id="KW-0238">DNA-binding</keyword>
<organism evidence="8 9">
    <name type="scientific">Oceanobacillus sojae</name>
    <dbReference type="NCBI Taxonomy" id="582851"/>
    <lineage>
        <taxon>Bacteria</taxon>
        <taxon>Bacillati</taxon>
        <taxon>Bacillota</taxon>
        <taxon>Bacilli</taxon>
        <taxon>Bacillales</taxon>
        <taxon>Bacillaceae</taxon>
        <taxon>Oceanobacillus</taxon>
    </lineage>
</organism>
<feature type="domain" description="RNA polymerase sigma factor 70 region 4 type 2" evidence="7">
    <location>
        <begin position="108"/>
        <end position="152"/>
    </location>
</feature>
<feature type="domain" description="RNA polymerase sigma-70 region 2" evidence="6">
    <location>
        <begin position="10"/>
        <end position="73"/>
    </location>
</feature>
<dbReference type="InterPro" id="IPR013324">
    <property type="entry name" value="RNA_pol_sigma_r3/r4-like"/>
</dbReference>
<dbReference type="EMBL" id="BJYM01000030">
    <property type="protein sequence ID" value="GEN89804.1"/>
    <property type="molecule type" value="Genomic_DNA"/>
</dbReference>